<feature type="transmembrane region" description="Helical" evidence="14">
    <location>
        <begin position="316"/>
        <end position="335"/>
    </location>
</feature>
<dbReference type="GO" id="GO:0005886">
    <property type="term" value="C:plasma membrane"/>
    <property type="evidence" value="ECO:0007669"/>
    <property type="project" value="UniProtKB-SubCell"/>
</dbReference>
<feature type="compositionally biased region" description="Basic and acidic residues" evidence="13">
    <location>
        <begin position="786"/>
        <end position="799"/>
    </location>
</feature>
<evidence type="ECO:0000256" key="11">
    <source>
        <dbReference type="ARBA" id="ARBA00023214"/>
    </source>
</evidence>
<evidence type="ECO:0000256" key="8">
    <source>
        <dbReference type="ARBA" id="ARBA00023136"/>
    </source>
</evidence>
<dbReference type="EMBL" id="CAICTM010000037">
    <property type="protein sequence ID" value="CAB9498386.1"/>
    <property type="molecule type" value="Genomic_DNA"/>
</dbReference>
<dbReference type="InterPro" id="IPR006990">
    <property type="entry name" value="Tweety"/>
</dbReference>
<name>A0A9N8H2I4_9STRA</name>
<feature type="compositionally biased region" description="Low complexity" evidence="13">
    <location>
        <begin position="659"/>
        <end position="675"/>
    </location>
</feature>
<dbReference type="GO" id="GO:0034707">
    <property type="term" value="C:chloride channel complex"/>
    <property type="evidence" value="ECO:0007669"/>
    <property type="project" value="UniProtKB-KW"/>
</dbReference>
<sequence>MANQTNGTTLPPNSTLPPELSFSLGVNGTPATTPILLNGTATLGAVTDDAGVESTGVDGNEAINSGESNGTPVFLPAPYRIYEKAAATTTMSGIPRFGHPSDFSYVGYLASNTNSASGEDYLVGFLSGEPFTNPHINDPLSIKAKKVADADGKEYLEDDSWVWKPRCIRITFFFCGLIQIIFAILLVTKGVENFQQTTDTIQISTESMRLYVKEAVDVSLNLKQEGDTGWILRDQVILNLDRENFCPGNPLLNQTEQGQKILLGTEQVLQMLNELGDFISFNVATLETSLEVTQDQLDSLEWTMADTKSPESNGGLVAFPYLILASAMIVGAVTAQANSMTDCFLCVLNWVVLPLYIFQTVLSYIALGVVAIGASLNADFCGGQTRSPDQVMLDTMFRLGFKEDGLLFQIVRYYAYQCTERAEVDPFLFLRKFDSSIAQGREAIQNLTESMDEAALQQLSLACNRDFHPLQKSLGQTVGLLDALLKAADRALNLLRCETLVPFYTDIVYDGTCTYSITGFAWLFACLLIVSVMGMMMIMFRASYQNTIYGNTPGTMKSVGDNDDSTASGTVNSSHPDEVDPLTSATAETGADDTCADEAQQQEGTVSSSQPDTTDPIAIASADAEGEATTADDAANADDAQQQEGTMDSSQPDAVEPPSGASTGAEGEATTSADAADADDVQQQEGTVDSSQHDSVEPPSGASTGAGGEATKADDAAIVDDAQQQEGTVDSSQPDDVEPPSGASPVAEGEATKTDDVADAAASTDEEKLREGDLDSTTTDQPDVDTEGKPKEETSLFGW</sequence>
<feature type="compositionally biased region" description="Polar residues" evidence="13">
    <location>
        <begin position="599"/>
        <end position="613"/>
    </location>
</feature>
<keyword evidence="16" id="KW-1185">Reference proteome</keyword>
<feature type="compositionally biased region" description="Polar residues" evidence="13">
    <location>
        <begin position="565"/>
        <end position="574"/>
    </location>
</feature>
<keyword evidence="11" id="KW-0868">Chloride</keyword>
<evidence type="ECO:0000256" key="3">
    <source>
        <dbReference type="ARBA" id="ARBA00022448"/>
    </source>
</evidence>
<feature type="compositionally biased region" description="Polar residues" evidence="13">
    <location>
        <begin position="642"/>
        <end position="652"/>
    </location>
</feature>
<evidence type="ECO:0000256" key="14">
    <source>
        <dbReference type="SAM" id="Phobius"/>
    </source>
</evidence>
<feature type="region of interest" description="Disordered" evidence="13">
    <location>
        <begin position="638"/>
        <end position="799"/>
    </location>
</feature>
<accession>A0A9N8H2I4</accession>
<evidence type="ECO:0000313" key="15">
    <source>
        <dbReference type="EMBL" id="CAB9498386.1"/>
    </source>
</evidence>
<reference evidence="15" key="1">
    <citation type="submission" date="2020-06" db="EMBL/GenBank/DDBJ databases">
        <authorList>
            <consortium name="Plant Systems Biology data submission"/>
        </authorList>
    </citation>
    <scope>NUCLEOTIDE SEQUENCE</scope>
    <source>
        <strain evidence="15">D6</strain>
    </source>
</reference>
<organism evidence="15 16">
    <name type="scientific">Seminavis robusta</name>
    <dbReference type="NCBI Taxonomy" id="568900"/>
    <lineage>
        <taxon>Eukaryota</taxon>
        <taxon>Sar</taxon>
        <taxon>Stramenopiles</taxon>
        <taxon>Ochrophyta</taxon>
        <taxon>Bacillariophyta</taxon>
        <taxon>Bacillariophyceae</taxon>
        <taxon>Bacillariophycidae</taxon>
        <taxon>Naviculales</taxon>
        <taxon>Naviculaceae</taxon>
        <taxon>Seminavis</taxon>
    </lineage>
</organism>
<evidence type="ECO:0000256" key="10">
    <source>
        <dbReference type="ARBA" id="ARBA00023180"/>
    </source>
</evidence>
<feature type="transmembrane region" description="Helical" evidence="14">
    <location>
        <begin position="170"/>
        <end position="188"/>
    </location>
</feature>
<keyword evidence="9" id="KW-0869">Chloride channel</keyword>
<comment type="caution">
    <text evidence="15">The sequence shown here is derived from an EMBL/GenBank/DDBJ whole genome shotgun (WGS) entry which is preliminary data.</text>
</comment>
<comment type="similarity">
    <text evidence="2">Belongs to the tweety family.</text>
</comment>
<gene>
    <name evidence="15" type="ORF">SEMRO_37_G023180.1</name>
</gene>
<keyword evidence="12" id="KW-0407">Ion channel</keyword>
<feature type="transmembrane region" description="Helical" evidence="14">
    <location>
        <begin position="347"/>
        <end position="376"/>
    </location>
</feature>
<feature type="transmembrane region" description="Helical" evidence="14">
    <location>
        <begin position="520"/>
        <end position="540"/>
    </location>
</feature>
<dbReference type="Proteomes" id="UP001153069">
    <property type="component" value="Unassembled WGS sequence"/>
</dbReference>
<evidence type="ECO:0000256" key="9">
    <source>
        <dbReference type="ARBA" id="ARBA00023173"/>
    </source>
</evidence>
<dbReference type="AlphaFoldDB" id="A0A9N8H2I4"/>
<comment type="subcellular location">
    <subcellularLocation>
        <location evidence="1">Cell membrane</location>
        <topology evidence="1">Multi-pass membrane protein</topology>
    </subcellularLocation>
</comment>
<evidence type="ECO:0000256" key="4">
    <source>
        <dbReference type="ARBA" id="ARBA00022475"/>
    </source>
</evidence>
<protein>
    <submittedName>
        <fullName evidence="15">Uncharacterized protein</fullName>
    </submittedName>
</protein>
<keyword evidence="7" id="KW-0406">Ion transport</keyword>
<evidence type="ECO:0000313" key="16">
    <source>
        <dbReference type="Proteomes" id="UP001153069"/>
    </source>
</evidence>
<evidence type="ECO:0000256" key="6">
    <source>
        <dbReference type="ARBA" id="ARBA00022989"/>
    </source>
</evidence>
<evidence type="ECO:0000256" key="1">
    <source>
        <dbReference type="ARBA" id="ARBA00004651"/>
    </source>
</evidence>
<evidence type="ECO:0000256" key="2">
    <source>
        <dbReference type="ARBA" id="ARBA00009849"/>
    </source>
</evidence>
<keyword evidence="8 14" id="KW-0472">Membrane</keyword>
<dbReference type="PANTHER" id="PTHR12424:SF19">
    <property type="entry name" value="INTEGRASE ZINC-BINDING DOMAIN-CONTAINING PROTEIN"/>
    <property type="match status" value="1"/>
</dbReference>
<evidence type="ECO:0000256" key="7">
    <source>
        <dbReference type="ARBA" id="ARBA00023065"/>
    </source>
</evidence>
<dbReference type="PANTHER" id="PTHR12424">
    <property type="entry name" value="TWEETY-RELATED"/>
    <property type="match status" value="1"/>
</dbReference>
<keyword evidence="10" id="KW-0325">Glycoprotein</keyword>
<evidence type="ECO:0000256" key="5">
    <source>
        <dbReference type="ARBA" id="ARBA00022692"/>
    </source>
</evidence>
<keyword evidence="4" id="KW-1003">Cell membrane</keyword>
<evidence type="ECO:0000256" key="13">
    <source>
        <dbReference type="SAM" id="MobiDB-lite"/>
    </source>
</evidence>
<keyword evidence="3" id="KW-0813">Transport</keyword>
<dbReference type="GO" id="GO:0005254">
    <property type="term" value="F:chloride channel activity"/>
    <property type="evidence" value="ECO:0007669"/>
    <property type="project" value="UniProtKB-KW"/>
</dbReference>
<feature type="region of interest" description="Disordered" evidence="13">
    <location>
        <begin position="559"/>
        <end position="616"/>
    </location>
</feature>
<keyword evidence="5 14" id="KW-0812">Transmembrane</keyword>
<evidence type="ECO:0000256" key="12">
    <source>
        <dbReference type="ARBA" id="ARBA00023303"/>
    </source>
</evidence>
<dbReference type="OrthoDB" id="47559at2759"/>
<keyword evidence="6 14" id="KW-1133">Transmembrane helix</keyword>
<proteinExistence type="inferred from homology"/>